<reference evidence="3" key="1">
    <citation type="submission" date="2013-01" db="EMBL/GenBank/DDBJ databases">
        <title>Draft Genome Sequence of a Mulberry Tree, Morus notabilis C.K. Schneid.</title>
        <authorList>
            <person name="He N."/>
            <person name="Zhao S."/>
        </authorList>
    </citation>
    <scope>NUCLEOTIDE SEQUENCE</scope>
</reference>
<gene>
    <name evidence="2" type="ORF">L484_001133</name>
</gene>
<sequence>MHDSELGKRMRIIDHNQTTKPIINDGNIRKDIGMSLRRDGDMLESFSGRPSHLPAPQVQNRRRVSSPTTSAIHLQYPLSIESPNSTNPCVQNCGACL</sequence>
<name>W9RYL5_9ROSA</name>
<evidence type="ECO:0000256" key="1">
    <source>
        <dbReference type="SAM" id="MobiDB-lite"/>
    </source>
</evidence>
<dbReference type="Proteomes" id="UP000030645">
    <property type="component" value="Unassembled WGS sequence"/>
</dbReference>
<proteinExistence type="predicted"/>
<evidence type="ECO:0000313" key="2">
    <source>
        <dbReference type="EMBL" id="EXB98713.1"/>
    </source>
</evidence>
<evidence type="ECO:0000313" key="3">
    <source>
        <dbReference type="Proteomes" id="UP000030645"/>
    </source>
</evidence>
<feature type="region of interest" description="Disordered" evidence="1">
    <location>
        <begin position="47"/>
        <end position="69"/>
    </location>
</feature>
<dbReference type="EMBL" id="KE345291">
    <property type="protein sequence ID" value="EXB98713.1"/>
    <property type="molecule type" value="Genomic_DNA"/>
</dbReference>
<organism evidence="2 3">
    <name type="scientific">Morus notabilis</name>
    <dbReference type="NCBI Taxonomy" id="981085"/>
    <lineage>
        <taxon>Eukaryota</taxon>
        <taxon>Viridiplantae</taxon>
        <taxon>Streptophyta</taxon>
        <taxon>Embryophyta</taxon>
        <taxon>Tracheophyta</taxon>
        <taxon>Spermatophyta</taxon>
        <taxon>Magnoliopsida</taxon>
        <taxon>eudicotyledons</taxon>
        <taxon>Gunneridae</taxon>
        <taxon>Pentapetalae</taxon>
        <taxon>rosids</taxon>
        <taxon>fabids</taxon>
        <taxon>Rosales</taxon>
        <taxon>Moraceae</taxon>
        <taxon>Moreae</taxon>
        <taxon>Morus</taxon>
    </lineage>
</organism>
<keyword evidence="3" id="KW-1185">Reference proteome</keyword>
<accession>W9RYL5</accession>
<dbReference type="AlphaFoldDB" id="W9RYL5"/>
<protein>
    <submittedName>
        <fullName evidence="2">Uncharacterized protein</fullName>
    </submittedName>
</protein>